<accession>A0ABV0J6E0</accession>
<dbReference type="RefSeq" id="WP_199298988.1">
    <property type="nucleotide sequence ID" value="NZ_JAMPKM010000002.1"/>
</dbReference>
<dbReference type="Gene3D" id="3.90.780.10">
    <property type="entry name" value="5'-Nucleotidase, C-terminal domain"/>
    <property type="match status" value="1"/>
</dbReference>
<keyword evidence="3" id="KW-0175">Coiled coil</keyword>
<protein>
    <submittedName>
        <fullName evidence="6">Bifunctional metallophosphatase/5'-nucleotidase</fullName>
    </submittedName>
</protein>
<dbReference type="InterPro" id="IPR036907">
    <property type="entry name" value="5'-Nucleotdase_C_sf"/>
</dbReference>
<evidence type="ECO:0000313" key="7">
    <source>
        <dbReference type="Proteomes" id="UP001464891"/>
    </source>
</evidence>
<dbReference type="InterPro" id="IPR006179">
    <property type="entry name" value="5_nucleotidase/apyrase"/>
</dbReference>
<dbReference type="Gene3D" id="3.60.21.10">
    <property type="match status" value="1"/>
</dbReference>
<proteinExistence type="inferred from homology"/>
<evidence type="ECO:0000313" key="6">
    <source>
        <dbReference type="EMBL" id="MEP0816710.1"/>
    </source>
</evidence>
<feature type="domain" description="Calcineurin-like phosphoesterase" evidence="4">
    <location>
        <begin position="37"/>
        <end position="244"/>
    </location>
</feature>
<sequence length="523" mass="58017">MNEMRPMQQRWKWYGLALQLLALSLARPVWAETVNLTLLHLNDVYEITPVEGGKRGGLARVAALRQQLLRQNRNTYTVLAGDFFNPSALGTAKVNGQRLAGQQMVAVLNVMGLDYATFGNHEFDLSEELFRQRLRESKFRWFSGNVTDASGKAFPGVAQSQIVKATGKQGEVVRVGLIGVTLDSNQKDYVRYRDAIASAQEQVKAMQGKTDVIVALTHLSLEQDQQLAATIPEIDLILGGHEHENMQQWRVVGETNKARKCNAGLTPIFKADANARTVYIHDLQYDTQTRCLRINSRLQPITDAMPEDTRTAKVVQQWVDRAFAGFRADGFNPEQAIATTRETLDGLESSVRNSPTNLTKLVAQAMLREVEGAELAIFNGGSIRIDDRIPAGPITQYDVIRILPFGGKVLSVEMKGEVLQRALAQGRDNRGAGGYLQTANVDWNASTNSWLIQGQPLQPNRMYRVAINDFLMTGQESNLGFLTFQSSDIKLVGEKQDIRFAVINQLQAQQGAATKPQLPVAKP</sequence>
<feature type="domain" description="5'-Nucleotidase C-terminal" evidence="5">
    <location>
        <begin position="338"/>
        <end position="476"/>
    </location>
</feature>
<gene>
    <name evidence="6" type="ORF">NC998_06345</name>
</gene>
<name>A0ABV0J6E0_9CYAN</name>
<keyword evidence="7" id="KW-1185">Reference proteome</keyword>
<reference evidence="6 7" key="1">
    <citation type="submission" date="2022-04" db="EMBL/GenBank/DDBJ databases">
        <title>Positive selection, recombination, and allopatry shape intraspecific diversity of widespread and dominant cyanobacteria.</title>
        <authorList>
            <person name="Wei J."/>
            <person name="Shu W."/>
            <person name="Hu C."/>
        </authorList>
    </citation>
    <scope>NUCLEOTIDE SEQUENCE [LARGE SCALE GENOMIC DNA]</scope>
    <source>
        <strain evidence="6 7">GB2-A4</strain>
    </source>
</reference>
<organism evidence="6 7">
    <name type="scientific">Trichocoleus desertorum GB2-A4</name>
    <dbReference type="NCBI Taxonomy" id="2933944"/>
    <lineage>
        <taxon>Bacteria</taxon>
        <taxon>Bacillati</taxon>
        <taxon>Cyanobacteriota</taxon>
        <taxon>Cyanophyceae</taxon>
        <taxon>Leptolyngbyales</taxon>
        <taxon>Trichocoleusaceae</taxon>
        <taxon>Trichocoleus</taxon>
    </lineage>
</organism>
<dbReference type="PANTHER" id="PTHR11575">
    <property type="entry name" value="5'-NUCLEOTIDASE-RELATED"/>
    <property type="match status" value="1"/>
</dbReference>
<evidence type="ECO:0000259" key="4">
    <source>
        <dbReference type="Pfam" id="PF00149"/>
    </source>
</evidence>
<dbReference type="InterPro" id="IPR008334">
    <property type="entry name" value="5'-Nucleotdase_C"/>
</dbReference>
<dbReference type="EMBL" id="JAMPKM010000002">
    <property type="protein sequence ID" value="MEP0816710.1"/>
    <property type="molecule type" value="Genomic_DNA"/>
</dbReference>
<dbReference type="InterPro" id="IPR029052">
    <property type="entry name" value="Metallo-depent_PP-like"/>
</dbReference>
<dbReference type="Proteomes" id="UP001464891">
    <property type="component" value="Unassembled WGS sequence"/>
</dbReference>
<dbReference type="Pfam" id="PF00149">
    <property type="entry name" value="Metallophos"/>
    <property type="match status" value="1"/>
</dbReference>
<comment type="caution">
    <text evidence="6">The sequence shown here is derived from an EMBL/GenBank/DDBJ whole genome shotgun (WGS) entry which is preliminary data.</text>
</comment>
<keyword evidence="2" id="KW-0547">Nucleotide-binding</keyword>
<dbReference type="PANTHER" id="PTHR11575:SF24">
    <property type="entry name" value="5'-NUCLEOTIDASE"/>
    <property type="match status" value="1"/>
</dbReference>
<comment type="similarity">
    <text evidence="2">Belongs to the 5'-nucleotidase family.</text>
</comment>
<dbReference type="SUPFAM" id="SSF55816">
    <property type="entry name" value="5'-nucleotidase (syn. UDP-sugar hydrolase), C-terminal domain"/>
    <property type="match status" value="1"/>
</dbReference>
<evidence type="ECO:0000256" key="3">
    <source>
        <dbReference type="SAM" id="Coils"/>
    </source>
</evidence>
<evidence type="ECO:0000256" key="2">
    <source>
        <dbReference type="RuleBase" id="RU362119"/>
    </source>
</evidence>
<dbReference type="SUPFAM" id="SSF56300">
    <property type="entry name" value="Metallo-dependent phosphatases"/>
    <property type="match status" value="1"/>
</dbReference>
<evidence type="ECO:0000256" key="1">
    <source>
        <dbReference type="ARBA" id="ARBA00022729"/>
    </source>
</evidence>
<dbReference type="InterPro" id="IPR004843">
    <property type="entry name" value="Calcineurin-like_PHP"/>
</dbReference>
<keyword evidence="2" id="KW-0378">Hydrolase</keyword>
<dbReference type="Pfam" id="PF02872">
    <property type="entry name" value="5_nucleotid_C"/>
    <property type="match status" value="1"/>
</dbReference>
<evidence type="ECO:0000259" key="5">
    <source>
        <dbReference type="Pfam" id="PF02872"/>
    </source>
</evidence>
<dbReference type="PRINTS" id="PR01607">
    <property type="entry name" value="APYRASEFAMLY"/>
</dbReference>
<keyword evidence="1" id="KW-0732">Signal</keyword>
<feature type="coiled-coil region" evidence="3">
    <location>
        <begin position="182"/>
        <end position="209"/>
    </location>
</feature>